<evidence type="ECO:0000313" key="2">
    <source>
        <dbReference type="EMBL" id="RNF27251.1"/>
    </source>
</evidence>
<comment type="caution">
    <text evidence="2">The sequence shown here is derived from an EMBL/GenBank/DDBJ whole genome shotgun (WGS) entry which is preliminary data.</text>
</comment>
<evidence type="ECO:0000256" key="1">
    <source>
        <dbReference type="SAM" id="MobiDB-lite"/>
    </source>
</evidence>
<reference evidence="2 3" key="1">
    <citation type="journal article" date="2018" name="BMC Genomics">
        <title>Genomic comparison of Trypanosoma conorhini and Trypanosoma rangeli to Trypanosoma cruzi strains of high and low virulence.</title>
        <authorList>
            <person name="Bradwell K.R."/>
            <person name="Koparde V.N."/>
            <person name="Matveyev A.V."/>
            <person name="Serrano M.G."/>
            <person name="Alves J.M."/>
            <person name="Parikh H."/>
            <person name="Huang B."/>
            <person name="Lee V."/>
            <person name="Espinosa-Alvarez O."/>
            <person name="Ortiz P.A."/>
            <person name="Costa-Martins A.G."/>
            <person name="Teixeira M.M."/>
            <person name="Buck G.A."/>
        </authorList>
    </citation>
    <scope>NUCLEOTIDE SEQUENCE [LARGE SCALE GENOMIC DNA]</scope>
    <source>
        <strain evidence="2 3">025E</strain>
    </source>
</reference>
<keyword evidence="3" id="KW-1185">Reference proteome</keyword>
<sequence length="708" mass="78039">MGKRPRSRSSSSAGDASTSNNNNLNDEALDASSAEGKTPCGSTQPLGLFLWSEVSMVLYAGMLKQLHYTCGRLAIERSRDARWGLIDGLRRRLAAFWEAETTALDATEQERLGGVFYSYVNAMLERLASLAATDAQGGDLCHAFLQALDVFGFPEEENTEEALLVAAMRKSADPHAYSYHARASHRLGVLPRYDGDRRAEGQHRLPRLGCVVQLPSPHPHSEVNTEIQLIEPKKRRPPLDENRIFLHPKKATSSGMEDILVDEELRYRALVVLGRHLDTFGSLQHLSPFVRFLVWDTLGRDDEVFERLTAPPTCSDELLAWQQDQLESLRRLVAEKRAVFDATRAAARETALRIGWRAVSAHWRDQVLRVVEVGEDADWFLLRDTAKTGSKAIFPNYALSPVIKDITLKALRRVRDGHVDCGVEDAVECYEVITDVLFPLLEGGAPCLPGFDANHGAASNGENCGAGEPQSQQAGEAGAEAEVEELRRRVSALMAETAGSACGDAEVARAVRWCFDCESLLPRSGSTCAFVSDMFVWPLQCLASLLELTAVARHSADGIKKFAAAFLPSNWGDQESLLEFLLRREPTNIPLASLVGFPRLVRDVFVSAQWLRNDKYFGVVVECRRQACALPPGAAANNFLQWRALATLLSRLDYAEDVFAVTVHEMPPDAAEQGKLWAVAELECTPKSWIEGLTLMLTAAAAPDEPST</sequence>
<dbReference type="AlphaFoldDB" id="A0A422QBA3"/>
<dbReference type="RefSeq" id="XP_029232457.1">
    <property type="nucleotide sequence ID" value="XM_029367384.1"/>
</dbReference>
<feature type="compositionally biased region" description="Low complexity" evidence="1">
    <location>
        <begin position="8"/>
        <end position="32"/>
    </location>
</feature>
<proteinExistence type="predicted"/>
<protein>
    <submittedName>
        <fullName evidence="2">Uncharacterized protein</fullName>
    </submittedName>
</protein>
<feature type="compositionally biased region" description="Low complexity" evidence="1">
    <location>
        <begin position="466"/>
        <end position="480"/>
    </location>
</feature>
<gene>
    <name evidence="2" type="ORF">Tco025E_00442</name>
</gene>
<dbReference type="Proteomes" id="UP000284403">
    <property type="component" value="Unassembled WGS sequence"/>
</dbReference>
<organism evidence="2 3">
    <name type="scientific">Trypanosoma conorhini</name>
    <dbReference type="NCBI Taxonomy" id="83891"/>
    <lineage>
        <taxon>Eukaryota</taxon>
        <taxon>Discoba</taxon>
        <taxon>Euglenozoa</taxon>
        <taxon>Kinetoplastea</taxon>
        <taxon>Metakinetoplastina</taxon>
        <taxon>Trypanosomatida</taxon>
        <taxon>Trypanosomatidae</taxon>
        <taxon>Trypanosoma</taxon>
    </lineage>
</organism>
<evidence type="ECO:0000313" key="3">
    <source>
        <dbReference type="Proteomes" id="UP000284403"/>
    </source>
</evidence>
<name>A0A422QBA3_9TRYP</name>
<dbReference type="EMBL" id="MKKU01000011">
    <property type="protein sequence ID" value="RNF27251.1"/>
    <property type="molecule type" value="Genomic_DNA"/>
</dbReference>
<dbReference type="GeneID" id="40314053"/>
<feature type="region of interest" description="Disordered" evidence="1">
    <location>
        <begin position="459"/>
        <end position="480"/>
    </location>
</feature>
<dbReference type="OrthoDB" id="271607at2759"/>
<feature type="region of interest" description="Disordered" evidence="1">
    <location>
        <begin position="1"/>
        <end position="38"/>
    </location>
</feature>
<accession>A0A422QBA3</accession>